<dbReference type="GO" id="GO:0030896">
    <property type="term" value="C:checkpoint clamp complex"/>
    <property type="evidence" value="ECO:0007669"/>
    <property type="project" value="InterPro"/>
</dbReference>
<gene>
    <name evidence="5" type="ORF">FDP41_004468</name>
</gene>
<dbReference type="PIRSF" id="PIRSF011312">
    <property type="entry name" value="Cell_cycle_HUS1"/>
    <property type="match status" value="1"/>
</dbReference>
<dbReference type="GO" id="GO:0000723">
    <property type="term" value="P:telomere maintenance"/>
    <property type="evidence" value="ECO:0007669"/>
    <property type="project" value="TreeGrafter"/>
</dbReference>
<organism evidence="5 6">
    <name type="scientific">Naegleria fowleri</name>
    <name type="common">Brain eating amoeba</name>
    <dbReference type="NCBI Taxonomy" id="5763"/>
    <lineage>
        <taxon>Eukaryota</taxon>
        <taxon>Discoba</taxon>
        <taxon>Heterolobosea</taxon>
        <taxon>Tetramitia</taxon>
        <taxon>Eutetramitia</taxon>
        <taxon>Vahlkampfiidae</taxon>
        <taxon>Naegleria</taxon>
    </lineage>
</organism>
<protein>
    <recommendedName>
        <fullName evidence="4">Checkpoint protein</fullName>
    </recommendedName>
</protein>
<evidence type="ECO:0000313" key="6">
    <source>
        <dbReference type="Proteomes" id="UP000444721"/>
    </source>
</evidence>
<dbReference type="GO" id="GO:0044778">
    <property type="term" value="P:meiotic DNA integrity checkpoint signaling"/>
    <property type="evidence" value="ECO:0007669"/>
    <property type="project" value="TreeGrafter"/>
</dbReference>
<dbReference type="GO" id="GO:0005730">
    <property type="term" value="C:nucleolus"/>
    <property type="evidence" value="ECO:0007669"/>
    <property type="project" value="InterPro"/>
</dbReference>
<dbReference type="VEuPathDB" id="AmoebaDB:NF0032520"/>
<evidence type="ECO:0000256" key="3">
    <source>
        <dbReference type="ARBA" id="ARBA00023242"/>
    </source>
</evidence>
<dbReference type="InterPro" id="IPR016580">
    <property type="entry name" value="HUS1"/>
</dbReference>
<keyword evidence="6" id="KW-1185">Reference proteome</keyword>
<dbReference type="GeneID" id="68111686"/>
<comment type="similarity">
    <text evidence="2 4">Belongs to the HUS1 family.</text>
</comment>
<dbReference type="RefSeq" id="XP_044561282.1">
    <property type="nucleotide sequence ID" value="XM_044707885.1"/>
</dbReference>
<proteinExistence type="inferred from homology"/>
<name>A0A6A5BUI7_NAEFO</name>
<dbReference type="OrthoDB" id="337750at2759"/>
<dbReference type="GO" id="GO:0031573">
    <property type="term" value="P:mitotic intra-S DNA damage checkpoint signaling"/>
    <property type="evidence" value="ECO:0007669"/>
    <property type="project" value="TreeGrafter"/>
</dbReference>
<dbReference type="GO" id="GO:0006289">
    <property type="term" value="P:nucleotide-excision repair"/>
    <property type="evidence" value="ECO:0007669"/>
    <property type="project" value="TreeGrafter"/>
</dbReference>
<dbReference type="OMA" id="VCWMRLE"/>
<dbReference type="Pfam" id="PF04005">
    <property type="entry name" value="Hus1"/>
    <property type="match status" value="1"/>
</dbReference>
<evidence type="ECO:0000256" key="2">
    <source>
        <dbReference type="ARBA" id="ARBA00005563"/>
    </source>
</evidence>
<dbReference type="Gene3D" id="3.70.10.10">
    <property type="match status" value="1"/>
</dbReference>
<dbReference type="VEuPathDB" id="AmoebaDB:FDP41_004468"/>
<dbReference type="PANTHER" id="PTHR12900:SF0">
    <property type="entry name" value="CHECKPOINT PROTEIN"/>
    <property type="match status" value="1"/>
</dbReference>
<comment type="caution">
    <text evidence="5">The sequence shown here is derived from an EMBL/GenBank/DDBJ whole genome shotgun (WGS) entry which is preliminary data.</text>
</comment>
<dbReference type="GO" id="GO:0033314">
    <property type="term" value="P:mitotic DNA replication checkpoint signaling"/>
    <property type="evidence" value="ECO:0007669"/>
    <property type="project" value="TreeGrafter"/>
</dbReference>
<evidence type="ECO:0000256" key="4">
    <source>
        <dbReference type="PIRNR" id="PIRNR011312"/>
    </source>
</evidence>
<dbReference type="EMBL" id="VFQX01000037">
    <property type="protein sequence ID" value="KAF0976569.1"/>
    <property type="molecule type" value="Genomic_DNA"/>
</dbReference>
<dbReference type="GO" id="GO:0035861">
    <property type="term" value="C:site of double-strand break"/>
    <property type="evidence" value="ECO:0007669"/>
    <property type="project" value="TreeGrafter"/>
</dbReference>
<dbReference type="VEuPathDB" id="AmoebaDB:NfTy_083330"/>
<evidence type="ECO:0000256" key="1">
    <source>
        <dbReference type="ARBA" id="ARBA00004123"/>
    </source>
</evidence>
<keyword evidence="3" id="KW-0539">Nucleus</keyword>
<dbReference type="AlphaFoldDB" id="A0A6A5BUI7"/>
<evidence type="ECO:0000313" key="5">
    <source>
        <dbReference type="EMBL" id="KAF0976569.1"/>
    </source>
</evidence>
<dbReference type="GO" id="GO:0000724">
    <property type="term" value="P:double-strand break repair via homologous recombination"/>
    <property type="evidence" value="ECO:0007669"/>
    <property type="project" value="TreeGrafter"/>
</dbReference>
<sequence length="287" mass="32232">MKFRANVINQKLFLNIVQSLEKVDKTGIIRFSKFKILFVSKQTDGENVQVYGSVVAQALFSELRIQSKLRNEIVFEVTLKNLASALKTATNALATSAKLTKKHDVGYLTFEIKTQVSKKETSNVVTIVQDVPIRVLLHEEIQARIMEPDYSQFCSNPLMISLPKLKEMKSVVDKMKSTHNGNVDVAGSPSGQLRLVVNSTLVSIRTIYKGLTVRREGMNTNEVYTSEITVRLKSLSRFLHAHITNPTDVDCIFIDGHALIMDVKLETSGVEETDKSYLTYYIAAVQE</sequence>
<comment type="subcellular location">
    <subcellularLocation>
        <location evidence="1">Nucleus</location>
    </subcellularLocation>
</comment>
<dbReference type="PANTHER" id="PTHR12900">
    <property type="entry name" value="MITOTIC AND DNA DAMAGE CHECKPOINT PROTEIN HUS1"/>
    <property type="match status" value="1"/>
</dbReference>
<accession>A0A6A5BUI7</accession>
<dbReference type="InterPro" id="IPR007150">
    <property type="entry name" value="HUS1/Mec3"/>
</dbReference>
<dbReference type="Proteomes" id="UP000444721">
    <property type="component" value="Unassembled WGS sequence"/>
</dbReference>
<reference evidence="5 6" key="1">
    <citation type="journal article" date="2019" name="Sci. Rep.">
        <title>Nanopore sequencing improves the draft genome of the human pathogenic amoeba Naegleria fowleri.</title>
        <authorList>
            <person name="Liechti N."/>
            <person name="Schurch N."/>
            <person name="Bruggmann R."/>
            <person name="Wittwer M."/>
        </authorList>
    </citation>
    <scope>NUCLEOTIDE SEQUENCE [LARGE SCALE GENOMIC DNA]</scope>
    <source>
        <strain evidence="5 6">ATCC 30894</strain>
    </source>
</reference>